<reference evidence="1" key="1">
    <citation type="submission" date="2020-03" db="EMBL/GenBank/DDBJ databases">
        <title>Whole Genome Sequence of Trichophyton interdigitale from India.</title>
        <authorList>
            <person name="Kumar P."/>
        </authorList>
    </citation>
    <scope>NUCLEOTIDE SEQUENCE</scope>
    <source>
        <strain evidence="1">UCMS-IGIB-CI14</strain>
    </source>
</reference>
<name>A0A9P4YIJ8_9EURO</name>
<organism evidence="1 2">
    <name type="scientific">Trichophyton interdigitale</name>
    <dbReference type="NCBI Taxonomy" id="101480"/>
    <lineage>
        <taxon>Eukaryota</taxon>
        <taxon>Fungi</taxon>
        <taxon>Dikarya</taxon>
        <taxon>Ascomycota</taxon>
        <taxon>Pezizomycotina</taxon>
        <taxon>Eurotiomycetes</taxon>
        <taxon>Eurotiomycetidae</taxon>
        <taxon>Onygenales</taxon>
        <taxon>Arthrodermataceae</taxon>
        <taxon>Trichophyton</taxon>
    </lineage>
</organism>
<protein>
    <submittedName>
        <fullName evidence="1">Uncharacterized protein</fullName>
    </submittedName>
</protein>
<proteinExistence type="predicted"/>
<dbReference type="PANTHER" id="PTHR36091:SF1">
    <property type="entry name" value="ALTERED INHERITANCE OF MITOCHONDRIA PROTEIN 9, MITOCHONDRIAL"/>
    <property type="match status" value="1"/>
</dbReference>
<dbReference type="Proteomes" id="UP000749309">
    <property type="component" value="Unassembled WGS sequence"/>
</dbReference>
<comment type="caution">
    <text evidence="1">The sequence shown here is derived from an EMBL/GenBank/DDBJ whole genome shotgun (WGS) entry which is preliminary data.</text>
</comment>
<dbReference type="GO" id="GO:0005739">
    <property type="term" value="C:mitochondrion"/>
    <property type="evidence" value="ECO:0007669"/>
    <property type="project" value="TreeGrafter"/>
</dbReference>
<dbReference type="EMBL" id="JAAQVJ010000076">
    <property type="protein sequence ID" value="KAF3896207.1"/>
    <property type="molecule type" value="Genomic_DNA"/>
</dbReference>
<dbReference type="InterPro" id="IPR051035">
    <property type="entry name" value="Mito_inheritance_9"/>
</dbReference>
<dbReference type="AlphaFoldDB" id="A0A9P4YIJ8"/>
<sequence length="140" mass="15834">MPVFKALQYSEALGSKIISLVSQVFNDGEPIIKGQLIQLFFEWEKVVGPKGGLCPLQFTEADIAAQDADQQKWEEGVQMKGDVLEALGGAENGWEGWSSHEDYDALTKKLAMVKEQFLEYMASNETERKAWEEAWPFRDD</sequence>
<accession>A0A9P4YIJ8</accession>
<evidence type="ECO:0000313" key="2">
    <source>
        <dbReference type="Proteomes" id="UP000749309"/>
    </source>
</evidence>
<dbReference type="PANTHER" id="PTHR36091">
    <property type="entry name" value="ALTERED INHERITANCE OF MITOCHONDRIA PROTEIN 9, MITOCHONDRIAL"/>
    <property type="match status" value="1"/>
</dbReference>
<evidence type="ECO:0000313" key="1">
    <source>
        <dbReference type="EMBL" id="KAF3896207.1"/>
    </source>
</evidence>
<gene>
    <name evidence="1" type="ORF">GY632_2926</name>
</gene>